<evidence type="ECO:0000313" key="2">
    <source>
        <dbReference type="EMBL" id="CAD0330392.1"/>
    </source>
</evidence>
<keyword evidence="3" id="KW-0489">Methyltransferase</keyword>
<organism evidence="2">
    <name type="scientific">Xanthomonas hortorum pv. pelargonii</name>
    <dbReference type="NCBI Taxonomy" id="453602"/>
    <lineage>
        <taxon>Bacteria</taxon>
        <taxon>Pseudomonadati</taxon>
        <taxon>Pseudomonadota</taxon>
        <taxon>Gammaproteobacteria</taxon>
        <taxon>Lysobacterales</taxon>
        <taxon>Lysobacteraceae</taxon>
        <taxon>Xanthomonas</taxon>
    </lineage>
</organism>
<reference evidence="2" key="4">
    <citation type="submission" date="2020-07" db="EMBL/GenBank/DDBJ databases">
        <authorList>
            <person name="Pothier F. J."/>
        </authorList>
    </citation>
    <scope>NUCLEOTIDE SEQUENCE</scope>
    <source>
        <strain evidence="2">CFBP 2533</strain>
    </source>
</reference>
<reference evidence="4" key="2">
    <citation type="journal article" date="2020" name="Syst. Appl. Microbiol.">
        <title>Clarifying the taxonomy of the causal agent of bacterial leaf spot of lettuce through a polyphasic approach reveals that Xanthomonas cynarae Trebaol et al. 2000 emend. Timilsina et al. 2019 is a later heterotypic synonym of Xanthomonas hortorum Vauterin et al. 1995.</title>
        <authorList>
            <person name="Moriniere L."/>
            <person name="Burlet A."/>
            <person name="Rosenthal E.R."/>
            <person name="Nesme X."/>
            <person name="Portier P."/>
            <person name="Bull C.T."/>
            <person name="Lavire C."/>
            <person name="Fischer-Le Saux M."/>
            <person name="Bertolla F."/>
        </authorList>
    </citation>
    <scope>NUCLEOTIDE SEQUENCE [LARGE SCALE GENOMIC DNA]</scope>
    <source>
        <strain evidence="4">CFBP2533</strain>
    </source>
</reference>
<dbReference type="GO" id="GO:0008168">
    <property type="term" value="F:methyltransferase activity"/>
    <property type="evidence" value="ECO:0007669"/>
    <property type="project" value="UniProtKB-KW"/>
</dbReference>
<proteinExistence type="predicted"/>
<dbReference type="RefSeq" id="WP_168958825.1">
    <property type="nucleotide sequence ID" value="NZ_CP098604.1"/>
</dbReference>
<evidence type="ECO:0000313" key="4">
    <source>
        <dbReference type="Proteomes" id="UP000548771"/>
    </source>
</evidence>
<feature type="domain" description="Methyltransferase type 12" evidence="1">
    <location>
        <begin position="49"/>
        <end position="148"/>
    </location>
</feature>
<protein>
    <submittedName>
        <fullName evidence="3">Class I SAM-dependent methyltransferase</fullName>
    </submittedName>
</protein>
<dbReference type="EMBL" id="LR828261">
    <property type="protein sequence ID" value="CAD0330383.1"/>
    <property type="molecule type" value="Genomic_DNA"/>
</dbReference>
<keyword evidence="3" id="KW-0808">Transferase</keyword>
<dbReference type="EMBL" id="SMDX01000017">
    <property type="protein sequence ID" value="NMI22872.1"/>
    <property type="molecule type" value="Genomic_DNA"/>
</dbReference>
<evidence type="ECO:0000259" key="1">
    <source>
        <dbReference type="Pfam" id="PF08242"/>
    </source>
</evidence>
<name>A0A6V7D9J0_9XANT</name>
<dbReference type="CDD" id="cd02440">
    <property type="entry name" value="AdoMet_MTases"/>
    <property type="match status" value="1"/>
</dbReference>
<dbReference type="InterPro" id="IPR013217">
    <property type="entry name" value="Methyltransf_12"/>
</dbReference>
<dbReference type="Proteomes" id="UP000548771">
    <property type="component" value="Unassembled WGS sequence"/>
</dbReference>
<dbReference type="Gene3D" id="3.40.50.150">
    <property type="entry name" value="Vaccinia Virus protein VP39"/>
    <property type="match status" value="1"/>
</dbReference>
<dbReference type="GO" id="GO:0032259">
    <property type="term" value="P:methylation"/>
    <property type="evidence" value="ECO:0007669"/>
    <property type="project" value="UniProtKB-KW"/>
</dbReference>
<dbReference type="AlphaFoldDB" id="A0A6V7D9J0"/>
<dbReference type="SUPFAM" id="SSF53335">
    <property type="entry name" value="S-adenosyl-L-methionine-dependent methyltransferases"/>
    <property type="match status" value="1"/>
</dbReference>
<reference evidence="3" key="1">
    <citation type="submission" date="2019-03" db="EMBL/GenBank/DDBJ databases">
        <authorList>
            <person name="Moriniere L."/>
            <person name="Burlet A."/>
            <person name="Rosenthal E."/>
            <person name="Portier P."/>
            <person name="Lavire C."/>
            <person name="Nesme X."/>
            <person name="Bull C.T."/>
            <person name="Le Saux M."/>
            <person name="Bertolla F."/>
        </authorList>
    </citation>
    <scope>NUCLEOTIDE SEQUENCE</scope>
    <source>
        <strain evidence="3">CFBP2533</strain>
    </source>
</reference>
<dbReference type="Pfam" id="PF08242">
    <property type="entry name" value="Methyltransf_12"/>
    <property type="match status" value="1"/>
</dbReference>
<dbReference type="InterPro" id="IPR029063">
    <property type="entry name" value="SAM-dependent_MTases_sf"/>
</dbReference>
<evidence type="ECO:0000313" key="3">
    <source>
        <dbReference type="EMBL" id="NMI22872.1"/>
    </source>
</evidence>
<dbReference type="EMBL" id="LR828261">
    <property type="protein sequence ID" value="CAD0330392.1"/>
    <property type="molecule type" value="Genomic_DNA"/>
</dbReference>
<sequence length="251" mass="26924">MTDNLAASQDAYTQSAEWYDILSEQHWTARHASVSGALRAACPDARVVLDIGTGTGMALKLIADALPLADIHAIEPSASMRVGLMARILADAQLRRRVTVTPADIAQAPLPASIDVALACGCIGFFDPPTRRALWPRLAAALAPAGVVLVDVMPLDRPQSIPESQVADVQVGRHRYQIWLSGQPAGADPELIRWRTRFGQSDGATQLRSFAIEREWRAFGLDTVVDEAAAAGFTAERLTDSPVPAALLRLA</sequence>
<reference evidence="3" key="3">
    <citation type="journal article" date="2020" name="Syst. Appl. Microbiol.">
        <title>Clarifying the taxonomy of the causal agent of bacterial leaf spot of lettuce through a polyphasic approach reveals that Xanthomonas cynarae Trebaol et al. 2000 emend. Timilsina et al. 2019 is a later heterotypic synonym of Xanthomonas hortorum Vauterin et al. 1995.</title>
        <authorList>
            <person name="Moriniere L."/>
            <person name="Burlet A."/>
            <person name="Rosenthal E.R."/>
            <person name="Nesme X."/>
            <person name="Portier P."/>
            <person name="Bull C.T."/>
            <person name="Lavire C."/>
            <person name="Fischer-Le Saux M."/>
            <person name="Bertolla F."/>
        </authorList>
    </citation>
    <scope>NUCLEOTIDE SEQUENCE</scope>
    <source>
        <strain evidence="3">CFBP2533</strain>
    </source>
</reference>
<accession>A0A6V7D9J0</accession>
<gene>
    <name evidence="2" type="ORF">CFBP2533_21450</name>
    <name evidence="3" type="ORF">E1J24_13700</name>
</gene>